<dbReference type="GO" id="GO:0000160">
    <property type="term" value="P:phosphorelay signal transduction system"/>
    <property type="evidence" value="ECO:0007669"/>
    <property type="project" value="InterPro"/>
</dbReference>
<evidence type="ECO:0000256" key="1">
    <source>
        <dbReference type="PROSITE-ProRule" id="PRU00169"/>
    </source>
</evidence>
<gene>
    <name evidence="3" type="ORF">HYN43_008000</name>
</gene>
<feature type="domain" description="Response regulatory" evidence="2">
    <location>
        <begin position="4"/>
        <end position="71"/>
    </location>
</feature>
<dbReference type="AlphaFoldDB" id="A0A494VVB5"/>
<keyword evidence="1" id="KW-0597">Phosphoprotein</keyword>
<dbReference type="InterPro" id="IPR001789">
    <property type="entry name" value="Sig_transdc_resp-reg_receiver"/>
</dbReference>
<dbReference type="InterPro" id="IPR011006">
    <property type="entry name" value="CheY-like_superfamily"/>
</dbReference>
<dbReference type="SUPFAM" id="SSF52172">
    <property type="entry name" value="CheY-like"/>
    <property type="match status" value="1"/>
</dbReference>
<dbReference type="OrthoDB" id="795853at2"/>
<dbReference type="RefSeq" id="WP_119408941.1">
    <property type="nucleotide sequence ID" value="NZ_CP032869.1"/>
</dbReference>
<evidence type="ECO:0000259" key="2">
    <source>
        <dbReference type="PROSITE" id="PS50110"/>
    </source>
</evidence>
<sequence length="71" mass="8144">MKKRILIFDDDVAVLEVLQMVLDYEGFEADIVEKSDDFLSLVRLYKPSLILMDFSLGGMNGGDWCNLLKKK</sequence>
<accession>A0A494VVB5</accession>
<dbReference type="Proteomes" id="UP000270046">
    <property type="component" value="Chromosome"/>
</dbReference>
<dbReference type="Pfam" id="PF00072">
    <property type="entry name" value="Response_reg"/>
    <property type="match status" value="1"/>
</dbReference>
<proteinExistence type="predicted"/>
<name>A0A494VVB5_9SPHI</name>
<evidence type="ECO:0000313" key="3">
    <source>
        <dbReference type="EMBL" id="AYL95238.1"/>
    </source>
</evidence>
<reference evidence="3 4" key="1">
    <citation type="submission" date="2018-10" db="EMBL/GenBank/DDBJ databases">
        <title>Genome sequencing of Mucilaginibacter sp. HYN0043.</title>
        <authorList>
            <person name="Kim M."/>
            <person name="Yi H."/>
        </authorList>
    </citation>
    <scope>NUCLEOTIDE SEQUENCE [LARGE SCALE GENOMIC DNA]</scope>
    <source>
        <strain evidence="3 4">HYN0043</strain>
    </source>
</reference>
<evidence type="ECO:0000313" key="4">
    <source>
        <dbReference type="Proteomes" id="UP000270046"/>
    </source>
</evidence>
<dbReference type="EMBL" id="CP032869">
    <property type="protein sequence ID" value="AYL95238.1"/>
    <property type="molecule type" value="Genomic_DNA"/>
</dbReference>
<keyword evidence="4" id="KW-1185">Reference proteome</keyword>
<dbReference type="Gene3D" id="3.40.50.2300">
    <property type="match status" value="1"/>
</dbReference>
<dbReference type="KEGG" id="muh:HYN43_008000"/>
<dbReference type="PROSITE" id="PS50110">
    <property type="entry name" value="RESPONSE_REGULATORY"/>
    <property type="match status" value="1"/>
</dbReference>
<protein>
    <submittedName>
        <fullName evidence="3">Response regulator</fullName>
    </submittedName>
</protein>
<organism evidence="3 4">
    <name type="scientific">Mucilaginibacter celer</name>
    <dbReference type="NCBI Taxonomy" id="2305508"/>
    <lineage>
        <taxon>Bacteria</taxon>
        <taxon>Pseudomonadati</taxon>
        <taxon>Bacteroidota</taxon>
        <taxon>Sphingobacteriia</taxon>
        <taxon>Sphingobacteriales</taxon>
        <taxon>Sphingobacteriaceae</taxon>
        <taxon>Mucilaginibacter</taxon>
    </lineage>
</organism>
<feature type="modified residue" description="4-aspartylphosphate" evidence="1">
    <location>
        <position position="53"/>
    </location>
</feature>